<sequence length="182" mass="19115">MSVRSIARESIGWSIALSVLMILVGLFALIAPLAAGVAVTTVIGWLLLLSGATHVWFAWHVRSAGAVVWEALVALAYFFGGIYLLLHPLAGLVSLTLILSAYLLVKGIVELVGGFGLRGMPGGGWMLLDGVFSIVVALMIWAHLPSSAAWVPGTLVGIAILFSGFSRLLLSLAARRVVTALP</sequence>
<keyword evidence="1" id="KW-0812">Transmembrane</keyword>
<reference evidence="2 3" key="1">
    <citation type="submission" date="2019-08" db="EMBL/GenBank/DDBJ databases">
        <title>Complete genome sequence of Terriglobus albidus strain ORNL.</title>
        <authorList>
            <person name="Podar M."/>
        </authorList>
    </citation>
    <scope>NUCLEOTIDE SEQUENCE [LARGE SCALE GENOMIC DNA]</scope>
    <source>
        <strain evidence="2 3">ORNL</strain>
    </source>
</reference>
<dbReference type="Pfam" id="PF03729">
    <property type="entry name" value="DUF308"/>
    <property type="match status" value="1"/>
</dbReference>
<proteinExistence type="predicted"/>
<dbReference type="AlphaFoldDB" id="A0A5B9EJS7"/>
<dbReference type="PANTHER" id="PTHR34989:SF1">
    <property type="entry name" value="PROTEIN HDED"/>
    <property type="match status" value="1"/>
</dbReference>
<dbReference type="PANTHER" id="PTHR34989">
    <property type="entry name" value="PROTEIN HDED"/>
    <property type="match status" value="1"/>
</dbReference>
<evidence type="ECO:0000256" key="1">
    <source>
        <dbReference type="SAM" id="Phobius"/>
    </source>
</evidence>
<keyword evidence="1" id="KW-1133">Transmembrane helix</keyword>
<name>A0A5B9EJS7_9BACT</name>
<feature type="transmembrane region" description="Helical" evidence="1">
    <location>
        <begin position="12"/>
        <end position="31"/>
    </location>
</feature>
<feature type="transmembrane region" description="Helical" evidence="1">
    <location>
        <begin position="37"/>
        <end position="59"/>
    </location>
</feature>
<feature type="transmembrane region" description="Helical" evidence="1">
    <location>
        <begin position="150"/>
        <end position="170"/>
    </location>
</feature>
<dbReference type="Proteomes" id="UP000321820">
    <property type="component" value="Chromosome"/>
</dbReference>
<keyword evidence="3" id="KW-1185">Reference proteome</keyword>
<dbReference type="KEGG" id="talb:FTW19_03945"/>
<keyword evidence="1" id="KW-0472">Membrane</keyword>
<feature type="transmembrane region" description="Helical" evidence="1">
    <location>
        <begin position="125"/>
        <end position="144"/>
    </location>
</feature>
<dbReference type="GO" id="GO:0005886">
    <property type="term" value="C:plasma membrane"/>
    <property type="evidence" value="ECO:0007669"/>
    <property type="project" value="TreeGrafter"/>
</dbReference>
<feature type="transmembrane region" description="Helical" evidence="1">
    <location>
        <begin position="92"/>
        <end position="113"/>
    </location>
</feature>
<dbReference type="OrthoDB" id="9815400at2"/>
<evidence type="ECO:0000313" key="3">
    <source>
        <dbReference type="Proteomes" id="UP000321820"/>
    </source>
</evidence>
<dbReference type="InterPro" id="IPR005325">
    <property type="entry name" value="DUF308_memb"/>
</dbReference>
<evidence type="ECO:0000313" key="2">
    <source>
        <dbReference type="EMBL" id="QEE31160.1"/>
    </source>
</evidence>
<feature type="transmembrane region" description="Helical" evidence="1">
    <location>
        <begin position="66"/>
        <end position="86"/>
    </location>
</feature>
<dbReference type="EMBL" id="CP042806">
    <property type="protein sequence ID" value="QEE31160.1"/>
    <property type="molecule type" value="Genomic_DNA"/>
</dbReference>
<gene>
    <name evidence="2" type="ORF">FTW19_03945</name>
</gene>
<organism evidence="2 3">
    <name type="scientific">Terriglobus albidus</name>
    <dbReference type="NCBI Taxonomy" id="1592106"/>
    <lineage>
        <taxon>Bacteria</taxon>
        <taxon>Pseudomonadati</taxon>
        <taxon>Acidobacteriota</taxon>
        <taxon>Terriglobia</taxon>
        <taxon>Terriglobales</taxon>
        <taxon>Acidobacteriaceae</taxon>
        <taxon>Terriglobus</taxon>
    </lineage>
</organism>
<protein>
    <recommendedName>
        <fullName evidence="4">HdeD family acid-resistance protein</fullName>
    </recommendedName>
</protein>
<evidence type="ECO:0008006" key="4">
    <source>
        <dbReference type="Google" id="ProtNLM"/>
    </source>
</evidence>
<accession>A0A5B9EJS7</accession>
<dbReference type="InterPro" id="IPR052712">
    <property type="entry name" value="Acid_resist_chaperone_HdeD"/>
</dbReference>